<accession>T0FGL6</accession>
<comment type="caution">
    <text evidence="1">The sequence shown here is derived from an EMBL/GenBank/DDBJ whole genome shotgun (WGS) entry which is preliminary data.</text>
</comment>
<dbReference type="STRING" id="1049789.LEP1GSC050_0791"/>
<dbReference type="EMBL" id="AHMO02000004">
    <property type="protein sequence ID" value="EQA46762.1"/>
    <property type="molecule type" value="Genomic_DNA"/>
</dbReference>
<name>T0FGL6_9LEPT</name>
<reference evidence="1" key="1">
    <citation type="submission" date="2013-05" db="EMBL/GenBank/DDBJ databases">
        <authorList>
            <person name="Harkins D.M."/>
            <person name="Durkin A.S."/>
            <person name="Brinkac L.M."/>
            <person name="Haft D.H."/>
            <person name="Selengut J.D."/>
            <person name="Sanka R."/>
            <person name="DePew J."/>
            <person name="Purushe J."/>
            <person name="Hartskeerl R.A."/>
            <person name="Ahmed A."/>
            <person name="van der Linden H."/>
            <person name="Goris M.G.A."/>
            <person name="Vinetz J.M."/>
            <person name="Sutton G.G."/>
            <person name="Nierman W.C."/>
            <person name="Fouts D.E."/>
        </authorList>
    </citation>
    <scope>NUCLEOTIDE SEQUENCE [LARGE SCALE GENOMIC DNA]</scope>
    <source>
        <strain evidence="1">5399</strain>
    </source>
</reference>
<proteinExistence type="predicted"/>
<gene>
    <name evidence="1" type="ORF">LEP1GSC050_0791</name>
</gene>
<dbReference type="AlphaFoldDB" id="T0FGL6"/>
<protein>
    <submittedName>
        <fullName evidence="1">Uncharacterized protein</fullName>
    </submittedName>
</protein>
<evidence type="ECO:0000313" key="1">
    <source>
        <dbReference type="EMBL" id="EQA46762.1"/>
    </source>
</evidence>
<keyword evidence="2" id="KW-1185">Reference proteome</keyword>
<sequence>MGGRRWTKQEFGEWNWLNAPHPSWAGAGAKRWKIPYHKTIPLARSFQR</sequence>
<evidence type="ECO:0000313" key="2">
    <source>
        <dbReference type="Proteomes" id="UP000015454"/>
    </source>
</evidence>
<organism evidence="1 2">
    <name type="scientific">Leptospira broomii serovar Hurstbridge str. 5399</name>
    <dbReference type="NCBI Taxonomy" id="1049789"/>
    <lineage>
        <taxon>Bacteria</taxon>
        <taxon>Pseudomonadati</taxon>
        <taxon>Spirochaetota</taxon>
        <taxon>Spirochaetia</taxon>
        <taxon>Leptospirales</taxon>
        <taxon>Leptospiraceae</taxon>
        <taxon>Leptospira</taxon>
    </lineage>
</organism>
<dbReference type="Proteomes" id="UP000015454">
    <property type="component" value="Unassembled WGS sequence"/>
</dbReference>